<gene>
    <name evidence="4 6" type="primary">msrB</name>
    <name evidence="6" type="ORF">LXT13_02235</name>
</gene>
<dbReference type="RefSeq" id="WP_233369975.1">
    <property type="nucleotide sequence ID" value="NZ_JAJTWU010000001.1"/>
</dbReference>
<evidence type="ECO:0000256" key="4">
    <source>
        <dbReference type="HAMAP-Rule" id="MF_01400"/>
    </source>
</evidence>
<dbReference type="Gene3D" id="2.170.150.20">
    <property type="entry name" value="Peptide methionine sulfoxide reductase"/>
    <property type="match status" value="1"/>
</dbReference>
<reference evidence="6 7" key="1">
    <citation type="submission" date="2021-12" db="EMBL/GenBank/DDBJ databases">
        <title>Genome seq of P8.</title>
        <authorList>
            <person name="Seo T."/>
        </authorList>
    </citation>
    <scope>NUCLEOTIDE SEQUENCE [LARGE SCALE GENOMIC DNA]</scope>
    <source>
        <strain evidence="6 7">P8</strain>
    </source>
</reference>
<dbReference type="EMBL" id="JAJTWU010000001">
    <property type="protein sequence ID" value="MCE4553267.1"/>
    <property type="molecule type" value="Genomic_DNA"/>
</dbReference>
<evidence type="ECO:0000256" key="3">
    <source>
        <dbReference type="ARBA" id="ARBA00048488"/>
    </source>
</evidence>
<dbReference type="PROSITE" id="PS51790">
    <property type="entry name" value="MSRB"/>
    <property type="match status" value="1"/>
</dbReference>
<comment type="similarity">
    <text evidence="1 4">Belongs to the MsrB Met sulfoxide reductase family.</text>
</comment>
<name>A0ABS8XNP4_9BURK</name>
<dbReference type="InterPro" id="IPR028427">
    <property type="entry name" value="Met_Sox_Rdtase_MsrB"/>
</dbReference>
<dbReference type="Pfam" id="PF01641">
    <property type="entry name" value="SelR"/>
    <property type="match status" value="1"/>
</dbReference>
<comment type="catalytic activity">
    <reaction evidence="3 4">
        <text>L-methionyl-[protein] + [thioredoxin]-disulfide + H2O = L-methionyl-(R)-S-oxide-[protein] + [thioredoxin]-dithiol</text>
        <dbReference type="Rhea" id="RHEA:24164"/>
        <dbReference type="Rhea" id="RHEA-COMP:10698"/>
        <dbReference type="Rhea" id="RHEA-COMP:10700"/>
        <dbReference type="Rhea" id="RHEA-COMP:12313"/>
        <dbReference type="Rhea" id="RHEA-COMP:12314"/>
        <dbReference type="ChEBI" id="CHEBI:15377"/>
        <dbReference type="ChEBI" id="CHEBI:16044"/>
        <dbReference type="ChEBI" id="CHEBI:29950"/>
        <dbReference type="ChEBI" id="CHEBI:45764"/>
        <dbReference type="ChEBI" id="CHEBI:50058"/>
        <dbReference type="EC" id="1.8.4.12"/>
    </reaction>
</comment>
<dbReference type="SUPFAM" id="SSF51316">
    <property type="entry name" value="Mss4-like"/>
    <property type="match status" value="1"/>
</dbReference>
<dbReference type="GO" id="GO:0033743">
    <property type="term" value="F:peptide-methionine (R)-S-oxide reductase activity"/>
    <property type="evidence" value="ECO:0007669"/>
    <property type="project" value="UniProtKB-EC"/>
</dbReference>
<proteinExistence type="inferred from homology"/>
<organism evidence="6 7">
    <name type="scientific">Pelomonas cellulosilytica</name>
    <dbReference type="NCBI Taxonomy" id="2906762"/>
    <lineage>
        <taxon>Bacteria</taxon>
        <taxon>Pseudomonadati</taxon>
        <taxon>Pseudomonadota</taxon>
        <taxon>Betaproteobacteria</taxon>
        <taxon>Burkholderiales</taxon>
        <taxon>Sphaerotilaceae</taxon>
        <taxon>Roseateles</taxon>
    </lineage>
</organism>
<dbReference type="InterPro" id="IPR011057">
    <property type="entry name" value="Mss4-like_sf"/>
</dbReference>
<evidence type="ECO:0000256" key="1">
    <source>
        <dbReference type="ARBA" id="ARBA00007174"/>
    </source>
</evidence>
<dbReference type="HAMAP" id="MF_01400">
    <property type="entry name" value="MsrB"/>
    <property type="match status" value="1"/>
</dbReference>
<evidence type="ECO:0000259" key="5">
    <source>
        <dbReference type="PROSITE" id="PS51790"/>
    </source>
</evidence>
<sequence length="141" mass="15825">MSHDPSKPYPVQKSDAEWREQLDPMQYQVARHAATERAFTGKYWDHFQPGHYNCVGCGTPLFEADTKFDAGCGWPSYWAPVNSEVIERVVDRSHGMVRVEVRCNHCGSHLGHVFPDGPQPTGERFCINSAAIDFVGDNSAK</sequence>
<dbReference type="Proteomes" id="UP001200741">
    <property type="component" value="Unassembled WGS sequence"/>
</dbReference>
<keyword evidence="4" id="KW-0862">Zinc</keyword>
<dbReference type="InterPro" id="IPR002579">
    <property type="entry name" value="Met_Sox_Rdtase_MsrB_dom"/>
</dbReference>
<protein>
    <recommendedName>
        <fullName evidence="4">Peptide methionine sulfoxide reductase MsrB</fullName>
        <ecNumber evidence="4">1.8.4.12</ecNumber>
    </recommendedName>
    <alternativeName>
        <fullName evidence="4">Peptide-methionine (R)-S-oxide reductase</fullName>
    </alternativeName>
</protein>
<keyword evidence="2 4" id="KW-0560">Oxidoreductase</keyword>
<feature type="binding site" evidence="4">
    <location>
        <position position="57"/>
    </location>
    <ligand>
        <name>Zn(2+)</name>
        <dbReference type="ChEBI" id="CHEBI:29105"/>
    </ligand>
</feature>
<accession>A0ABS8XNP4</accession>
<dbReference type="NCBIfam" id="TIGR00357">
    <property type="entry name" value="peptide-methionine (R)-S-oxide reductase MsrB"/>
    <property type="match status" value="1"/>
</dbReference>
<dbReference type="EC" id="1.8.4.12" evidence="4"/>
<feature type="domain" description="MsrB" evidence="5">
    <location>
        <begin position="15"/>
        <end position="137"/>
    </location>
</feature>
<evidence type="ECO:0000256" key="2">
    <source>
        <dbReference type="ARBA" id="ARBA00023002"/>
    </source>
</evidence>
<comment type="cofactor">
    <cofactor evidence="4">
        <name>Zn(2+)</name>
        <dbReference type="ChEBI" id="CHEBI:29105"/>
    </cofactor>
    <text evidence="4">Binds 1 zinc ion per subunit. The zinc ion is important for the structural integrity of the protein.</text>
</comment>
<evidence type="ECO:0000313" key="7">
    <source>
        <dbReference type="Proteomes" id="UP001200741"/>
    </source>
</evidence>
<evidence type="ECO:0000313" key="6">
    <source>
        <dbReference type="EMBL" id="MCE4553267.1"/>
    </source>
</evidence>
<keyword evidence="7" id="KW-1185">Reference proteome</keyword>
<feature type="binding site" evidence="4">
    <location>
        <position position="103"/>
    </location>
    <ligand>
        <name>Zn(2+)</name>
        <dbReference type="ChEBI" id="CHEBI:29105"/>
    </ligand>
</feature>
<comment type="caution">
    <text evidence="6">The sequence shown here is derived from an EMBL/GenBank/DDBJ whole genome shotgun (WGS) entry which is preliminary data.</text>
</comment>
<feature type="binding site" evidence="4">
    <location>
        <position position="106"/>
    </location>
    <ligand>
        <name>Zn(2+)</name>
        <dbReference type="ChEBI" id="CHEBI:29105"/>
    </ligand>
</feature>
<dbReference type="PANTHER" id="PTHR10173">
    <property type="entry name" value="METHIONINE SULFOXIDE REDUCTASE"/>
    <property type="match status" value="1"/>
</dbReference>
<keyword evidence="6" id="KW-0808">Transferase</keyword>
<dbReference type="PANTHER" id="PTHR10173:SF52">
    <property type="entry name" value="METHIONINE-R-SULFOXIDE REDUCTASE B1"/>
    <property type="match status" value="1"/>
</dbReference>
<dbReference type="GO" id="GO:0016740">
    <property type="term" value="F:transferase activity"/>
    <property type="evidence" value="ECO:0007669"/>
    <property type="project" value="UniProtKB-KW"/>
</dbReference>
<feature type="active site" description="Nucleophile" evidence="4">
    <location>
        <position position="126"/>
    </location>
</feature>
<feature type="binding site" evidence="4">
    <location>
        <position position="54"/>
    </location>
    <ligand>
        <name>Zn(2+)</name>
        <dbReference type="ChEBI" id="CHEBI:29105"/>
    </ligand>
</feature>
<keyword evidence="4" id="KW-0479">Metal-binding</keyword>